<reference evidence="3" key="1">
    <citation type="submission" date="2016-04" db="EMBL/GenBank/DDBJ databases">
        <authorList>
            <person name="Evans L.H."/>
            <person name="Alamgir A."/>
            <person name="Owens N."/>
            <person name="Weber N.D."/>
            <person name="Virtaneva K."/>
            <person name="Barbian K."/>
            <person name="Babar A."/>
            <person name="Rosenke K."/>
        </authorList>
    </citation>
    <scope>NUCLEOTIDE SEQUENCE</scope>
    <source>
        <strain evidence="3">86-2</strain>
    </source>
</reference>
<keyword evidence="1" id="KW-0732">Signal</keyword>
<name>A0A212JQJ0_9BACT</name>
<dbReference type="AlphaFoldDB" id="A0A212JQJ0"/>
<protein>
    <recommendedName>
        <fullName evidence="2">SusE outer membrane protein domain-containing protein</fullName>
    </recommendedName>
</protein>
<feature type="domain" description="SusE outer membrane protein" evidence="2">
    <location>
        <begin position="31"/>
        <end position="135"/>
    </location>
</feature>
<gene>
    <name evidence="3" type="ORF">KL86DYS2_12094</name>
</gene>
<evidence type="ECO:0000259" key="2">
    <source>
        <dbReference type="Pfam" id="PF14292"/>
    </source>
</evidence>
<dbReference type="RefSeq" id="WP_296949659.1">
    <property type="nucleotide sequence ID" value="NZ_LT599021.1"/>
</dbReference>
<proteinExistence type="predicted"/>
<feature type="chain" id="PRO_5013347136" description="SusE outer membrane protein domain-containing protein" evidence="1">
    <location>
        <begin position="23"/>
        <end position="402"/>
    </location>
</feature>
<feature type="signal peptide" evidence="1">
    <location>
        <begin position="1"/>
        <end position="22"/>
    </location>
</feature>
<accession>A0A212JQJ0</accession>
<organism evidence="3">
    <name type="scientific">uncultured Dysgonomonas sp</name>
    <dbReference type="NCBI Taxonomy" id="206096"/>
    <lineage>
        <taxon>Bacteria</taxon>
        <taxon>Pseudomonadati</taxon>
        <taxon>Bacteroidota</taxon>
        <taxon>Bacteroidia</taxon>
        <taxon>Bacteroidales</taxon>
        <taxon>Dysgonomonadaceae</taxon>
        <taxon>Dysgonomonas</taxon>
        <taxon>environmental samples</taxon>
    </lineage>
</organism>
<dbReference type="InterPro" id="IPR025970">
    <property type="entry name" value="SusE"/>
</dbReference>
<sequence>MKRVKFLYKTLPLLFTVFCLNACDDNEIQDIPKVQEKLELTASSIDITLDENNLTDDIITFDWTEARAVPGDDYVVSYTTKLDLVGNNFGTSTAILTYEDDGVFSKSFTSEQLNNWAKEKWKTRVNQPFTLEFRVVAQWEGGSEFEAPEVRTIRVNVQPIKVEVFAADKMFVAGSATQSGDPIQMTKTLENESQYAWLGNLVAGDLQIPVELEGYTYYIVPKTGDGTVQDGVGETVKMQEAPVSWHIETPGEYRVVVNMKNSTITIYSPEKALKPAVVTWPLDGVTQTTTVTKLWRYGSDGWAWKEINFVPSVADPQILVYSGAAISGRTKFGVAAVNVSYVYTGNKTGVDTSVAAATTYDLVSGYGGSGSDNPRNSYFSIPSGINFIVVDIRNMKIFFDKH</sequence>
<evidence type="ECO:0000256" key="1">
    <source>
        <dbReference type="SAM" id="SignalP"/>
    </source>
</evidence>
<dbReference type="EMBL" id="FLUL01000001">
    <property type="protein sequence ID" value="SBW01680.1"/>
    <property type="molecule type" value="Genomic_DNA"/>
</dbReference>
<dbReference type="Pfam" id="PF14292">
    <property type="entry name" value="SusE"/>
    <property type="match status" value="1"/>
</dbReference>
<evidence type="ECO:0000313" key="3">
    <source>
        <dbReference type="EMBL" id="SBW01680.1"/>
    </source>
</evidence>